<dbReference type="PANTHER" id="PTHR30093">
    <property type="entry name" value="GENERAL SECRETION PATHWAY PROTEIN G"/>
    <property type="match status" value="1"/>
</dbReference>
<evidence type="ECO:0000256" key="1">
    <source>
        <dbReference type="SAM" id="MobiDB-lite"/>
    </source>
</evidence>
<sequence length="476" mass="52181">MAAPKRTKKTGREASRRVHWIVIVVSGIGLAVLVGVLWHSVDIARQAALHSSCSWPVGKLHLAMHNYHAVHGHFPPAYLADEDGTPIHSWRVLLLPYMDEQQLYDAYSFDEPWNGPNNIRLAHKMPETYHCPSEPESDSVTSYVVIVGKDTAFPFDQPTSSEDFRDGRENTILVAEIADSDILWTEPRDLAADTMSSTVNHESLPSISSARRRGPRVNTAGPITSHSLSRNLAPETLRAFTTIAAGDEISMVEFLDTGFESLGHSAVTDQILRDFSYWNKVSGLWLSRSKVTDAGIKYLRGATHLYSLNLSGTEVTDAALEHLKGLPELHSVNLRGTQVSPRGVLELIASSDSMQIVFPGGWGWKLENSHGFQLKLSSSAITGDLFQLFGTVRAPAYLDLDGIALMDEGLANLGGFEDLRTLRISNTQISSAGLKHLAGLASLRKLDLRGSAVADEGINKLQRALPNCKIDWDGTK</sequence>
<dbReference type="RefSeq" id="WP_145225411.1">
    <property type="nucleotide sequence ID" value="NZ_CP036343.1"/>
</dbReference>
<protein>
    <submittedName>
        <fullName evidence="4">Leucine Rich repeats (2 copies)</fullName>
    </submittedName>
</protein>
<evidence type="ECO:0000313" key="4">
    <source>
        <dbReference type="EMBL" id="QDT89858.1"/>
    </source>
</evidence>
<gene>
    <name evidence="4" type="ORF">Pan161_14910</name>
</gene>
<evidence type="ECO:0000256" key="2">
    <source>
        <dbReference type="SAM" id="Phobius"/>
    </source>
</evidence>
<dbReference type="Pfam" id="PF13516">
    <property type="entry name" value="LRR_6"/>
    <property type="match status" value="1"/>
</dbReference>
<dbReference type="OrthoDB" id="285651at2"/>
<dbReference type="PANTHER" id="PTHR30093:SF2">
    <property type="entry name" value="TYPE II SECRETION SYSTEM PROTEIN H"/>
    <property type="match status" value="1"/>
</dbReference>
<feature type="domain" description="DUF1559" evidence="3">
    <location>
        <begin position="44"/>
        <end position="139"/>
    </location>
</feature>
<keyword evidence="2" id="KW-0472">Membrane</keyword>
<dbReference type="Proteomes" id="UP000316855">
    <property type="component" value="Chromosome"/>
</dbReference>
<proteinExistence type="predicted"/>
<dbReference type="InterPro" id="IPR001611">
    <property type="entry name" value="Leu-rich_rpt"/>
</dbReference>
<evidence type="ECO:0000259" key="3">
    <source>
        <dbReference type="Pfam" id="PF07596"/>
    </source>
</evidence>
<reference evidence="4 5" key="1">
    <citation type="submission" date="2019-02" db="EMBL/GenBank/DDBJ databases">
        <title>Deep-cultivation of Planctomycetes and their phenomic and genomic characterization uncovers novel biology.</title>
        <authorList>
            <person name="Wiegand S."/>
            <person name="Jogler M."/>
            <person name="Boedeker C."/>
            <person name="Pinto D."/>
            <person name="Vollmers J."/>
            <person name="Rivas-Marin E."/>
            <person name="Kohn T."/>
            <person name="Peeters S.H."/>
            <person name="Heuer A."/>
            <person name="Rast P."/>
            <person name="Oberbeckmann S."/>
            <person name="Bunk B."/>
            <person name="Jeske O."/>
            <person name="Meyerdierks A."/>
            <person name="Storesund J.E."/>
            <person name="Kallscheuer N."/>
            <person name="Luecker S."/>
            <person name="Lage O.M."/>
            <person name="Pohl T."/>
            <person name="Merkel B.J."/>
            <person name="Hornburger P."/>
            <person name="Mueller R.-W."/>
            <person name="Bruemmer F."/>
            <person name="Labrenz M."/>
            <person name="Spormann A.M."/>
            <person name="Op den Camp H."/>
            <person name="Overmann J."/>
            <person name="Amann R."/>
            <person name="Jetten M.S.M."/>
            <person name="Mascher T."/>
            <person name="Medema M.H."/>
            <person name="Devos D.P."/>
            <person name="Kaster A.-K."/>
            <person name="Ovreas L."/>
            <person name="Rohde M."/>
            <person name="Galperin M.Y."/>
            <person name="Jogler C."/>
        </authorList>
    </citation>
    <scope>NUCLEOTIDE SEQUENCE [LARGE SCALE GENOMIC DNA]</scope>
    <source>
        <strain evidence="4 5">Pan161</strain>
    </source>
</reference>
<feature type="compositionally biased region" description="Polar residues" evidence="1">
    <location>
        <begin position="195"/>
        <end position="209"/>
    </location>
</feature>
<feature type="transmembrane region" description="Helical" evidence="2">
    <location>
        <begin position="20"/>
        <end position="41"/>
    </location>
</feature>
<dbReference type="InterPro" id="IPR032675">
    <property type="entry name" value="LRR_dom_sf"/>
</dbReference>
<keyword evidence="5" id="KW-1185">Reference proteome</keyword>
<evidence type="ECO:0000313" key="5">
    <source>
        <dbReference type="Proteomes" id="UP000316855"/>
    </source>
</evidence>
<dbReference type="Gene3D" id="3.80.10.10">
    <property type="entry name" value="Ribonuclease Inhibitor"/>
    <property type="match status" value="2"/>
</dbReference>
<dbReference type="KEGG" id="gax:Pan161_14910"/>
<dbReference type="AlphaFoldDB" id="A0A517VA60"/>
<dbReference type="InterPro" id="IPR011453">
    <property type="entry name" value="DUF1559"/>
</dbReference>
<dbReference type="EMBL" id="CP036343">
    <property type="protein sequence ID" value="QDT89858.1"/>
    <property type="molecule type" value="Genomic_DNA"/>
</dbReference>
<accession>A0A517VA60</accession>
<dbReference type="SUPFAM" id="SSF52047">
    <property type="entry name" value="RNI-like"/>
    <property type="match status" value="1"/>
</dbReference>
<name>A0A517VA60_9PLAN</name>
<keyword evidence="2" id="KW-0812">Transmembrane</keyword>
<dbReference type="Pfam" id="PF07596">
    <property type="entry name" value="SBP_bac_10"/>
    <property type="match status" value="1"/>
</dbReference>
<keyword evidence="2" id="KW-1133">Transmembrane helix</keyword>
<organism evidence="4 5">
    <name type="scientific">Gimesia algae</name>
    <dbReference type="NCBI Taxonomy" id="2527971"/>
    <lineage>
        <taxon>Bacteria</taxon>
        <taxon>Pseudomonadati</taxon>
        <taxon>Planctomycetota</taxon>
        <taxon>Planctomycetia</taxon>
        <taxon>Planctomycetales</taxon>
        <taxon>Planctomycetaceae</taxon>
        <taxon>Gimesia</taxon>
    </lineage>
</organism>
<feature type="region of interest" description="Disordered" evidence="1">
    <location>
        <begin position="195"/>
        <end position="225"/>
    </location>
</feature>